<protein>
    <recommendedName>
        <fullName evidence="2">High-affinity zinc uptake system protein ZnuA</fullName>
    </recommendedName>
</protein>
<dbReference type="EMBL" id="CP018632">
    <property type="protein sequence ID" value="ASJ70542.1"/>
    <property type="molecule type" value="Genomic_DNA"/>
</dbReference>
<evidence type="ECO:0000313" key="8">
    <source>
        <dbReference type="Proteomes" id="UP000250079"/>
    </source>
</evidence>
<evidence type="ECO:0000256" key="3">
    <source>
        <dbReference type="ARBA" id="ARBA00022448"/>
    </source>
</evidence>
<dbReference type="SUPFAM" id="SSF53807">
    <property type="entry name" value="Helical backbone' metal receptor"/>
    <property type="match status" value="1"/>
</dbReference>
<keyword evidence="8" id="KW-1185">Reference proteome</keyword>
<evidence type="ECO:0000256" key="2">
    <source>
        <dbReference type="ARBA" id="ARBA00015915"/>
    </source>
</evidence>
<dbReference type="Pfam" id="PF01297">
    <property type="entry name" value="ZnuA"/>
    <property type="match status" value="1"/>
</dbReference>
<reference evidence="7 8" key="1">
    <citation type="submission" date="2016-12" db="EMBL/GenBank/DDBJ databases">
        <authorList>
            <person name="Song W.-J."/>
            <person name="Kurnit D.M."/>
        </authorList>
    </citation>
    <scope>NUCLEOTIDE SEQUENCE [LARGE SCALE GENOMIC DNA]</scope>
    <source>
        <strain evidence="7 8">IMCC3135</strain>
    </source>
</reference>
<evidence type="ECO:0000256" key="6">
    <source>
        <dbReference type="SAM" id="SignalP"/>
    </source>
</evidence>
<evidence type="ECO:0000256" key="5">
    <source>
        <dbReference type="ARBA" id="ARBA00022906"/>
    </source>
</evidence>
<dbReference type="AlphaFoldDB" id="A0A2Z2NGY3"/>
<evidence type="ECO:0000313" key="7">
    <source>
        <dbReference type="EMBL" id="ASJ70542.1"/>
    </source>
</evidence>
<keyword evidence="5" id="KW-0406">Ion transport</keyword>
<dbReference type="GO" id="GO:0046872">
    <property type="term" value="F:metal ion binding"/>
    <property type="evidence" value="ECO:0007669"/>
    <property type="project" value="InterPro"/>
</dbReference>
<evidence type="ECO:0000256" key="1">
    <source>
        <dbReference type="ARBA" id="ARBA00011028"/>
    </source>
</evidence>
<dbReference type="InterPro" id="IPR050492">
    <property type="entry name" value="Bact_metal-bind_prot9"/>
</dbReference>
<keyword evidence="4 6" id="KW-0732">Signal</keyword>
<proteinExistence type="inferred from homology"/>
<gene>
    <name evidence="7" type="primary">znuA_1</name>
    <name evidence="7" type="ORF">IMCC3135_02140</name>
</gene>
<feature type="signal peptide" evidence="6">
    <location>
        <begin position="1"/>
        <end position="22"/>
    </location>
</feature>
<dbReference type="GO" id="GO:0006829">
    <property type="term" value="P:zinc ion transport"/>
    <property type="evidence" value="ECO:0007669"/>
    <property type="project" value="UniProtKB-KW"/>
</dbReference>
<name>A0A2Z2NGY3_9GAMM</name>
<accession>A0A2Z2NGY3</accession>
<dbReference type="Proteomes" id="UP000250079">
    <property type="component" value="Chromosome"/>
</dbReference>
<comment type="similarity">
    <text evidence="1">Belongs to the bacterial solute-binding protein 9 family.</text>
</comment>
<dbReference type="PANTHER" id="PTHR42953">
    <property type="entry name" value="HIGH-AFFINITY ZINC UPTAKE SYSTEM PROTEIN ZNUA-RELATED"/>
    <property type="match status" value="1"/>
</dbReference>
<dbReference type="InterPro" id="IPR006127">
    <property type="entry name" value="ZnuA-like"/>
</dbReference>
<keyword evidence="3" id="KW-0813">Transport</keyword>
<organism evidence="7 8">
    <name type="scientific">Granulosicoccus antarcticus IMCC3135</name>
    <dbReference type="NCBI Taxonomy" id="1192854"/>
    <lineage>
        <taxon>Bacteria</taxon>
        <taxon>Pseudomonadati</taxon>
        <taxon>Pseudomonadota</taxon>
        <taxon>Gammaproteobacteria</taxon>
        <taxon>Chromatiales</taxon>
        <taxon>Granulosicoccaceae</taxon>
        <taxon>Granulosicoccus</taxon>
    </lineage>
</organism>
<keyword evidence="5" id="KW-0862">Zinc</keyword>
<sequence>MLRALSILLLPLLSWTSSPTLAAPAVVTDVPSTHSLVTMVMGTSPQLLLRAGATPHDYSMRPSEAASLGKADVVFWVSSGLSPWLPKAIKSLAPDIRSVELLETTGTVRLALRESATFDDDEHHHHDTDGLPDPHAWLNPANAQLWLQIIADTLSELDPEQSAFYQSNALEGIKKLEALDVKIVDQLSSVKDKPFIVFHDSYHYLEDYYDLPATATISLGDGTRPGIRQINALRAVLKEHPDTCIFSEPQFSERLVDTVIEGSHAKRGVLDPLGATLTPGPDLYAELLQNIAQTLHDCLSAPTNPD</sequence>
<dbReference type="PANTHER" id="PTHR42953:SF3">
    <property type="entry name" value="HIGH-AFFINITY ZINC UPTAKE SYSTEM PROTEIN ZNUA"/>
    <property type="match status" value="1"/>
</dbReference>
<evidence type="ECO:0000256" key="4">
    <source>
        <dbReference type="ARBA" id="ARBA00022729"/>
    </source>
</evidence>
<dbReference type="Gene3D" id="3.40.50.1980">
    <property type="entry name" value="Nitrogenase molybdenum iron protein domain"/>
    <property type="match status" value="2"/>
</dbReference>
<keyword evidence="5" id="KW-0864">Zinc transport</keyword>
<dbReference type="KEGG" id="gai:IMCC3135_02140"/>
<feature type="chain" id="PRO_5016388827" description="High-affinity zinc uptake system protein ZnuA" evidence="6">
    <location>
        <begin position="23"/>
        <end position="306"/>
    </location>
</feature>